<dbReference type="Gene3D" id="2.20.70.10">
    <property type="match status" value="1"/>
</dbReference>
<comment type="caution">
    <text evidence="3">The sequence shown here is derived from an EMBL/GenBank/DDBJ whole genome shotgun (WGS) entry which is preliminary data.</text>
</comment>
<dbReference type="InterPro" id="IPR001202">
    <property type="entry name" value="WW_dom"/>
</dbReference>
<feature type="compositionally biased region" description="Basic and acidic residues" evidence="1">
    <location>
        <begin position="64"/>
        <end position="75"/>
    </location>
</feature>
<evidence type="ECO:0000256" key="1">
    <source>
        <dbReference type="SAM" id="MobiDB-lite"/>
    </source>
</evidence>
<evidence type="ECO:0000259" key="2">
    <source>
        <dbReference type="PROSITE" id="PS50020"/>
    </source>
</evidence>
<dbReference type="Proteomes" id="UP000256328">
    <property type="component" value="Unassembled WGS sequence"/>
</dbReference>
<feature type="compositionally biased region" description="Gly residues" evidence="1">
    <location>
        <begin position="189"/>
        <end position="212"/>
    </location>
</feature>
<gene>
    <name evidence="3" type="ORF">BP5796_04626</name>
</gene>
<accession>A0A3D8S9W8</accession>
<protein>
    <recommendedName>
        <fullName evidence="2">WW domain-containing protein</fullName>
    </recommendedName>
</protein>
<feature type="compositionally biased region" description="Polar residues" evidence="1">
    <location>
        <begin position="79"/>
        <end position="89"/>
    </location>
</feature>
<evidence type="ECO:0000313" key="4">
    <source>
        <dbReference type="Proteomes" id="UP000256328"/>
    </source>
</evidence>
<dbReference type="AlphaFoldDB" id="A0A3D8S9W8"/>
<feature type="compositionally biased region" description="Pro residues" evidence="1">
    <location>
        <begin position="312"/>
        <end position="335"/>
    </location>
</feature>
<feature type="compositionally biased region" description="Low complexity" evidence="1">
    <location>
        <begin position="241"/>
        <end position="284"/>
    </location>
</feature>
<organism evidence="3 4">
    <name type="scientific">Coleophoma crateriformis</name>
    <dbReference type="NCBI Taxonomy" id="565419"/>
    <lineage>
        <taxon>Eukaryota</taxon>
        <taxon>Fungi</taxon>
        <taxon>Dikarya</taxon>
        <taxon>Ascomycota</taxon>
        <taxon>Pezizomycotina</taxon>
        <taxon>Leotiomycetes</taxon>
        <taxon>Helotiales</taxon>
        <taxon>Dermateaceae</taxon>
        <taxon>Coleophoma</taxon>
    </lineage>
</organism>
<proteinExistence type="predicted"/>
<dbReference type="SUPFAM" id="SSF51045">
    <property type="entry name" value="WW domain"/>
    <property type="match status" value="1"/>
</dbReference>
<dbReference type="InterPro" id="IPR036020">
    <property type="entry name" value="WW_dom_sf"/>
</dbReference>
<keyword evidence="4" id="KW-1185">Reference proteome</keyword>
<sequence length="391" mass="40729">MCSPGQEGPSFGPPQVPQGWIAQWDGVSRKYYFVQLATGESTWETPTQPAPAGPTPQATPQGVDHPHGLPEEGHEGGTLISNADGSQSIRYPDGRIEPYNGESDRSLGSFAMNQLLGGHKQSGQSSGVMGLASQFLGGKTNTHSGGSSSSSGAAGIVGALAGSLLGGKKQNNQQQQQTNYSGSQPHQGQSGGLMGSLGGMFGGNHGSSGGNNYGYSSGNSHQQGGYSGQAPPSSYQPAGGASSYSPAPQQHQQQQQHSSYPQQSYGAPPQGQQPQYGQGQEHQQAPYGGGMQHQNSYGPSGHQQPSPAQHQYPPPPNQQYPPPPSQHFPPPPSYGAPPQHSGNLEQPQHQHFQGLHNAEHSGGLYGNGGQHPPPPPMNSHPYGGQQGAQKW</sequence>
<feature type="compositionally biased region" description="Low complexity" evidence="1">
    <location>
        <begin position="168"/>
        <end position="188"/>
    </location>
</feature>
<dbReference type="PROSITE" id="PS01159">
    <property type="entry name" value="WW_DOMAIN_1"/>
    <property type="match status" value="1"/>
</dbReference>
<dbReference type="EMBL" id="PDLN01000006">
    <property type="protein sequence ID" value="RDW83135.1"/>
    <property type="molecule type" value="Genomic_DNA"/>
</dbReference>
<dbReference type="SMART" id="SM00456">
    <property type="entry name" value="WW"/>
    <property type="match status" value="1"/>
</dbReference>
<feature type="region of interest" description="Disordered" evidence="1">
    <location>
        <begin position="168"/>
        <end position="391"/>
    </location>
</feature>
<dbReference type="Pfam" id="PF00397">
    <property type="entry name" value="WW"/>
    <property type="match status" value="1"/>
</dbReference>
<feature type="domain" description="WW" evidence="2">
    <location>
        <begin position="14"/>
        <end position="48"/>
    </location>
</feature>
<feature type="compositionally biased region" description="Low complexity" evidence="1">
    <location>
        <begin position="302"/>
        <end position="311"/>
    </location>
</feature>
<dbReference type="PROSITE" id="PS50020">
    <property type="entry name" value="WW_DOMAIN_2"/>
    <property type="match status" value="1"/>
</dbReference>
<feature type="region of interest" description="Disordered" evidence="1">
    <location>
        <begin position="41"/>
        <end position="105"/>
    </location>
</feature>
<name>A0A3D8S9W8_9HELO</name>
<dbReference type="CDD" id="cd00201">
    <property type="entry name" value="WW"/>
    <property type="match status" value="1"/>
</dbReference>
<feature type="compositionally biased region" description="Polar residues" evidence="1">
    <location>
        <begin position="340"/>
        <end position="351"/>
    </location>
</feature>
<reference evidence="3 4" key="1">
    <citation type="journal article" date="2018" name="IMA Fungus">
        <title>IMA Genome-F 9: Draft genome sequence of Annulohypoxylon stygium, Aspergillus mulundensis, Berkeleyomyces basicola (syn. Thielaviopsis basicola), Ceratocystis smalleyi, two Cercospora beticola strains, Coleophoma cylindrospora, Fusarium fracticaudum, Phialophora cf. hyalina, and Morchella septimelata.</title>
        <authorList>
            <person name="Wingfield B.D."/>
            <person name="Bills G.F."/>
            <person name="Dong Y."/>
            <person name="Huang W."/>
            <person name="Nel W.J."/>
            <person name="Swalarsk-Parry B.S."/>
            <person name="Vaghefi N."/>
            <person name="Wilken P.M."/>
            <person name="An Z."/>
            <person name="de Beer Z.W."/>
            <person name="De Vos L."/>
            <person name="Chen L."/>
            <person name="Duong T.A."/>
            <person name="Gao Y."/>
            <person name="Hammerbacher A."/>
            <person name="Kikkert J.R."/>
            <person name="Li Y."/>
            <person name="Li H."/>
            <person name="Li K."/>
            <person name="Li Q."/>
            <person name="Liu X."/>
            <person name="Ma X."/>
            <person name="Naidoo K."/>
            <person name="Pethybridge S.J."/>
            <person name="Sun J."/>
            <person name="Steenkamp E.T."/>
            <person name="van der Nest M.A."/>
            <person name="van Wyk S."/>
            <person name="Wingfield M.J."/>
            <person name="Xiong C."/>
            <person name="Yue Q."/>
            <person name="Zhang X."/>
        </authorList>
    </citation>
    <scope>NUCLEOTIDE SEQUENCE [LARGE SCALE GENOMIC DNA]</scope>
    <source>
        <strain evidence="3 4">BP5796</strain>
    </source>
</reference>
<evidence type="ECO:0000313" key="3">
    <source>
        <dbReference type="EMBL" id="RDW83135.1"/>
    </source>
</evidence>
<dbReference type="OrthoDB" id="2367685at2759"/>